<dbReference type="GO" id="GO:0051382">
    <property type="term" value="P:kinetochore assembly"/>
    <property type="evidence" value="ECO:0007669"/>
    <property type="project" value="EnsemblFungi"/>
</dbReference>
<dbReference type="PhylomeDB" id="A7TRC9"/>
<dbReference type="GO" id="GO:0008301">
    <property type="term" value="F:DNA binding, bending"/>
    <property type="evidence" value="ECO:0007669"/>
    <property type="project" value="EnsemblFungi"/>
</dbReference>
<dbReference type="Proteomes" id="UP000000267">
    <property type="component" value="Unassembled WGS sequence"/>
</dbReference>
<dbReference type="GO" id="GO:0000776">
    <property type="term" value="C:kinetochore"/>
    <property type="evidence" value="ECO:0007669"/>
    <property type="project" value="EnsemblFungi"/>
</dbReference>
<dbReference type="GO" id="GO:0051233">
    <property type="term" value="C:spindle midzone"/>
    <property type="evidence" value="ECO:0007669"/>
    <property type="project" value="EnsemblFungi"/>
</dbReference>
<sequence length="923" mass="107379">HNLPTQCIKMTASSNMDVDLQVTNLMGSLSARTANQYKSYYTKYIKWCHSKGFILDTEDTEFVYKHLPVSSNLFHWFLMDDFITNTDAADSHSTIESSNLDHESVSLKIGTLKKIVSSLKFLAKICSIHKEGTEDVHIDEKYLESIIRSHTYWYNELTAFNNTINMTNTHPAILKVSINLWNPQTLNLSDKIFKTGLEKSRFLVDFHFTNYLHLNYSKRSIIKLFQLNGNKEKNCITLDQYDETSRTHSPLLLLPQSCPFLCPITSLATYLYLRFYGIRNVYKGDGFPDLSNTIKQSKMDYSSVTKLSANLIHWLDLPLIRGKSPLDYPKDETMSNYYSIVFRYCHLPYKRREYFQKTRVEFPTWTDEEFNEFDNILKESMSTAYKYKVPYDFAKILNLKSPFIPYDNVDNSLTNESMLPASLLDQLFPEIDQYKRHSNILSKEAKNFLNLMETLRNALLKNLPWIFHFFPHHDIFKDSLFSNSDFQSYFQEVIGNSVKQNPMNQLPFDILPGINKYTENDIYDVLIEPPLKTTSISSSTLVNLPSIQSGIASNLDTSSIISDEIMGPAFQFVQYQTASNFKLLLTTLSKVFNKLDMKKSSREFLNQQMNSLSNILVEKINSSKPSDVKKIESGNDDEENLKIEELQSKEKEHAKPKPKFGLLDLDSSSSEESEEESDREDINEDNEDDEDRDMQEELKFMVNELVGEKVRATFKIQMSEYEKKLKMSMEKLVEEKISQTLKTQTSTIEGTINDILDKRKRDQDRIEKEEEEERERNRIKKARLEPVSVELPALESNKQREENSLKFIINSDIDTVEGVILEWFTPNAEFNNESIHSMNKKHGKEWRIPFKSLYKERKIIIEFYIFLVNQKQVDRYKAVQICESLRTKKDTKDKSLSSLAHYLKDSKVANNNSFEGILETLSS</sequence>
<dbReference type="GO" id="GO:0031518">
    <property type="term" value="C:CBF3 complex"/>
    <property type="evidence" value="ECO:0007669"/>
    <property type="project" value="EnsemblFungi"/>
</dbReference>
<dbReference type="OMA" id="LEWFTPN"/>
<keyword evidence="1" id="KW-0238">DNA-binding</keyword>
<dbReference type="OrthoDB" id="4032152at2759"/>
<evidence type="ECO:0000259" key="5">
    <source>
        <dbReference type="Pfam" id="PF16787"/>
    </source>
</evidence>
<dbReference type="HOGENOM" id="CLU_320281_0_0_1"/>
<name>A7TRC9_VANPO</name>
<proteinExistence type="predicted"/>
<dbReference type="InterPro" id="IPR049055">
    <property type="entry name" value="NDC10_N"/>
</dbReference>
<dbReference type="InterPro" id="IPR031872">
    <property type="entry name" value="NDC10_II"/>
</dbReference>
<dbReference type="InterPro" id="IPR010998">
    <property type="entry name" value="Integrase_recombinase_N"/>
</dbReference>
<dbReference type="FunCoup" id="A7TRC9">
    <property type="interactions" value="174"/>
</dbReference>
<feature type="compositionally biased region" description="Acidic residues" evidence="3">
    <location>
        <begin position="669"/>
        <end position="693"/>
    </location>
</feature>
<evidence type="ECO:0008006" key="9">
    <source>
        <dbReference type="Google" id="ProtNLM"/>
    </source>
</evidence>
<feature type="domain" description="Ndc10" evidence="5">
    <location>
        <begin position="174"/>
        <end position="487"/>
    </location>
</feature>
<evidence type="ECO:0000313" key="8">
    <source>
        <dbReference type="Proteomes" id="UP000000267"/>
    </source>
</evidence>
<keyword evidence="8" id="KW-1185">Reference proteome</keyword>
<feature type="non-terminal residue" evidence="7">
    <location>
        <position position="1"/>
    </location>
</feature>
<gene>
    <name evidence="7" type="ORF">Kpol_1017p2</name>
</gene>
<dbReference type="Pfam" id="PF12550">
    <property type="entry name" value="GCR1_C"/>
    <property type="match status" value="1"/>
</dbReference>
<dbReference type="Gene3D" id="1.10.443.20">
    <property type="entry name" value="Centromere DNA-binding protein complex CBF3 subunit, domain 2"/>
    <property type="match status" value="1"/>
</dbReference>
<protein>
    <recommendedName>
        <fullName evidence="9">Transcription activator GCR1-like domain-containing protein</fullName>
    </recommendedName>
</protein>
<organism evidence="8">
    <name type="scientific">Vanderwaltozyma polyspora (strain ATCC 22028 / DSM 70294 / BCRC 21397 / CBS 2163 / NBRC 10782 / NRRL Y-8283 / UCD 57-17)</name>
    <name type="common">Kluyveromyces polysporus</name>
    <dbReference type="NCBI Taxonomy" id="436907"/>
    <lineage>
        <taxon>Eukaryota</taxon>
        <taxon>Fungi</taxon>
        <taxon>Dikarya</taxon>
        <taxon>Ascomycota</taxon>
        <taxon>Saccharomycotina</taxon>
        <taxon>Saccharomycetes</taxon>
        <taxon>Saccharomycetales</taxon>
        <taxon>Saccharomycetaceae</taxon>
        <taxon>Vanderwaltozyma</taxon>
    </lineage>
</organism>
<dbReference type="Pfam" id="PF21400">
    <property type="entry name" value="Ndc10_N"/>
    <property type="match status" value="1"/>
</dbReference>
<evidence type="ECO:0000256" key="2">
    <source>
        <dbReference type="SAM" id="Coils"/>
    </source>
</evidence>
<dbReference type="AlphaFoldDB" id="A7TRC9"/>
<dbReference type="CDD" id="cd11602">
    <property type="entry name" value="Ndc10"/>
    <property type="match status" value="1"/>
</dbReference>
<dbReference type="GeneID" id="5543235"/>
<dbReference type="Pfam" id="PF16787">
    <property type="entry name" value="NDC10_II"/>
    <property type="match status" value="1"/>
</dbReference>
<feature type="domain" description="Transcription activator GCR1-like" evidence="4">
    <location>
        <begin position="807"/>
        <end position="886"/>
    </location>
</feature>
<dbReference type="Gene3D" id="1.10.150.130">
    <property type="match status" value="1"/>
</dbReference>
<reference evidence="7 8" key="1">
    <citation type="journal article" date="2007" name="Proc. Natl. Acad. Sci. U.S.A.">
        <title>Independent sorting-out of thousands of duplicated gene pairs in two yeast species descended from a whole-genome duplication.</title>
        <authorList>
            <person name="Scannell D.R."/>
            <person name="Frank A.C."/>
            <person name="Conant G.C."/>
            <person name="Byrne K.P."/>
            <person name="Woolfit M."/>
            <person name="Wolfe K.H."/>
        </authorList>
    </citation>
    <scope>NUCLEOTIDE SEQUENCE [LARGE SCALE GENOMIC DNA]</scope>
    <source>
        <strain evidence="8">ATCC 22028 / DSM 70294 / BCRC 21397 / CBS 2163 / NBRC 10782 / NRRL Y-8283 / UCD 57-17</strain>
    </source>
</reference>
<dbReference type="GO" id="GO:0019237">
    <property type="term" value="F:centromeric DNA binding"/>
    <property type="evidence" value="ECO:0007669"/>
    <property type="project" value="EnsemblFungi"/>
</dbReference>
<dbReference type="InterPro" id="IPR038279">
    <property type="entry name" value="Ndc10_dom2_sf"/>
</dbReference>
<dbReference type="KEGG" id="vpo:Kpol_1017p2"/>
<dbReference type="InParanoid" id="A7TRC9"/>
<dbReference type="InterPro" id="IPR022210">
    <property type="entry name" value="TF_GCR1-like"/>
</dbReference>
<dbReference type="eggNOG" id="ENOG502QVZD">
    <property type="taxonomic scope" value="Eukaryota"/>
</dbReference>
<dbReference type="GO" id="GO:0000022">
    <property type="term" value="P:mitotic spindle elongation"/>
    <property type="evidence" value="ECO:0007669"/>
    <property type="project" value="EnsemblFungi"/>
</dbReference>
<dbReference type="STRING" id="436907.A7TRC9"/>
<evidence type="ECO:0000259" key="4">
    <source>
        <dbReference type="Pfam" id="PF12550"/>
    </source>
</evidence>
<accession>A7TRC9</accession>
<evidence type="ECO:0000259" key="6">
    <source>
        <dbReference type="Pfam" id="PF21400"/>
    </source>
</evidence>
<evidence type="ECO:0000313" key="7">
    <source>
        <dbReference type="EMBL" id="EDO15168.1"/>
    </source>
</evidence>
<feature type="coiled-coil region" evidence="2">
    <location>
        <begin position="752"/>
        <end position="785"/>
    </location>
</feature>
<dbReference type="RefSeq" id="XP_001643026.1">
    <property type="nucleotide sequence ID" value="XM_001642976.1"/>
</dbReference>
<keyword evidence="2" id="KW-0175">Coiled coil</keyword>
<feature type="region of interest" description="Disordered" evidence="3">
    <location>
        <begin position="647"/>
        <end position="693"/>
    </location>
</feature>
<evidence type="ECO:0000256" key="1">
    <source>
        <dbReference type="ARBA" id="ARBA00023125"/>
    </source>
</evidence>
<feature type="domain" description="NDC10 N-terminal" evidence="6">
    <location>
        <begin position="20"/>
        <end position="150"/>
    </location>
</feature>
<dbReference type="GO" id="GO:0000921">
    <property type="term" value="P:septin ring assembly"/>
    <property type="evidence" value="ECO:0007669"/>
    <property type="project" value="EnsemblFungi"/>
</dbReference>
<evidence type="ECO:0000256" key="3">
    <source>
        <dbReference type="SAM" id="MobiDB-lite"/>
    </source>
</evidence>
<dbReference type="EMBL" id="DS480476">
    <property type="protein sequence ID" value="EDO15168.1"/>
    <property type="molecule type" value="Genomic_DNA"/>
</dbReference>